<keyword evidence="6 8" id="KW-0472">Membrane</keyword>
<evidence type="ECO:0000256" key="4">
    <source>
        <dbReference type="ARBA" id="ARBA00022692"/>
    </source>
</evidence>
<evidence type="ECO:0000256" key="2">
    <source>
        <dbReference type="ARBA" id="ARBA00010666"/>
    </source>
</evidence>
<dbReference type="GO" id="GO:0016020">
    <property type="term" value="C:membrane"/>
    <property type="evidence" value="ECO:0007669"/>
    <property type="project" value="UniProtKB-SubCell"/>
</dbReference>
<comment type="subcellular location">
    <subcellularLocation>
        <location evidence="1">Membrane</location>
        <topology evidence="1">Multi-pass membrane protein</topology>
    </subcellularLocation>
</comment>
<accession>A0AAW0JS46</accession>
<evidence type="ECO:0000313" key="11">
    <source>
        <dbReference type="Proteomes" id="UP000237347"/>
    </source>
</evidence>
<dbReference type="PANTHER" id="PTHR13533:SF1">
    <property type="entry name" value="N-ACETYLNEURAMINATE 9-O-ACETYLTRANSFERASE"/>
    <property type="match status" value="1"/>
</dbReference>
<keyword evidence="4 8" id="KW-0812">Transmembrane</keyword>
<dbReference type="GO" id="GO:0016407">
    <property type="term" value="F:acetyltransferase activity"/>
    <property type="evidence" value="ECO:0007669"/>
    <property type="project" value="TreeGrafter"/>
</dbReference>
<dbReference type="EMBL" id="PKMF04000492">
    <property type="protein sequence ID" value="KAK7828891.1"/>
    <property type="molecule type" value="Genomic_DNA"/>
</dbReference>
<proteinExistence type="inferred from homology"/>
<evidence type="ECO:0000256" key="8">
    <source>
        <dbReference type="SAM" id="Phobius"/>
    </source>
</evidence>
<dbReference type="PANTHER" id="PTHR13533">
    <property type="entry name" value="N-ACETYLNEURAMINATE 9-O-ACETYLTRANSFERASE"/>
    <property type="match status" value="1"/>
</dbReference>
<organism evidence="10 11">
    <name type="scientific">Quercus suber</name>
    <name type="common">Cork oak</name>
    <dbReference type="NCBI Taxonomy" id="58331"/>
    <lineage>
        <taxon>Eukaryota</taxon>
        <taxon>Viridiplantae</taxon>
        <taxon>Streptophyta</taxon>
        <taxon>Embryophyta</taxon>
        <taxon>Tracheophyta</taxon>
        <taxon>Spermatophyta</taxon>
        <taxon>Magnoliopsida</taxon>
        <taxon>eudicotyledons</taxon>
        <taxon>Gunneridae</taxon>
        <taxon>Pentapetalae</taxon>
        <taxon>rosids</taxon>
        <taxon>fabids</taxon>
        <taxon>Fagales</taxon>
        <taxon>Fagaceae</taxon>
        <taxon>Quercus</taxon>
    </lineage>
</organism>
<feature type="domain" description="Cas1p 10 TM acyl transferase" evidence="9">
    <location>
        <begin position="29"/>
        <end position="132"/>
    </location>
</feature>
<keyword evidence="7" id="KW-0325">Glycoprotein</keyword>
<evidence type="ECO:0000256" key="5">
    <source>
        <dbReference type="ARBA" id="ARBA00022989"/>
    </source>
</evidence>
<protein>
    <submittedName>
        <fullName evidence="10">Protein reduced wall acetylation 1</fullName>
    </submittedName>
</protein>
<sequence>MIYAYYHPNVEKWMERLEECETKRRVSIKASIVAVSVVYICLRNFTQQFRSFSLALLSWLGKITLETYISQFHIWLRSNVPNGQPKWLLSLIPEYPMLNFMLTIAIYVIISHRLFELTNTLKTVFIPTKDNRRLFSNFVAGAAICVCVYFIAFILVQIPH</sequence>
<name>A0AAW0JS46_QUESU</name>
<dbReference type="GO" id="GO:0010411">
    <property type="term" value="P:xyloglucan metabolic process"/>
    <property type="evidence" value="ECO:0007669"/>
    <property type="project" value="TreeGrafter"/>
</dbReference>
<keyword evidence="3" id="KW-0808">Transferase</keyword>
<feature type="transmembrane region" description="Helical" evidence="8">
    <location>
        <begin position="54"/>
        <end position="76"/>
    </location>
</feature>
<comment type="caution">
    <text evidence="10">The sequence shown here is derived from an EMBL/GenBank/DDBJ whole genome shotgun (WGS) entry which is preliminary data.</text>
</comment>
<evidence type="ECO:0000256" key="1">
    <source>
        <dbReference type="ARBA" id="ARBA00004141"/>
    </source>
</evidence>
<keyword evidence="11" id="KW-1185">Reference proteome</keyword>
<keyword evidence="5 8" id="KW-1133">Transmembrane helix</keyword>
<dbReference type="GO" id="GO:0045492">
    <property type="term" value="P:xylan biosynthetic process"/>
    <property type="evidence" value="ECO:0007669"/>
    <property type="project" value="UniProtKB-ARBA"/>
</dbReference>
<feature type="transmembrane region" description="Helical" evidence="8">
    <location>
        <begin position="96"/>
        <end position="115"/>
    </location>
</feature>
<evidence type="ECO:0000256" key="7">
    <source>
        <dbReference type="ARBA" id="ARBA00023180"/>
    </source>
</evidence>
<reference evidence="10 11" key="1">
    <citation type="journal article" date="2018" name="Sci. Data">
        <title>The draft genome sequence of cork oak.</title>
        <authorList>
            <person name="Ramos A.M."/>
            <person name="Usie A."/>
            <person name="Barbosa P."/>
            <person name="Barros P.M."/>
            <person name="Capote T."/>
            <person name="Chaves I."/>
            <person name="Simoes F."/>
            <person name="Abreu I."/>
            <person name="Carrasquinho I."/>
            <person name="Faro C."/>
            <person name="Guimaraes J.B."/>
            <person name="Mendonca D."/>
            <person name="Nobrega F."/>
            <person name="Rodrigues L."/>
            <person name="Saibo N.J.M."/>
            <person name="Varela M.C."/>
            <person name="Egas C."/>
            <person name="Matos J."/>
            <person name="Miguel C.M."/>
            <person name="Oliveira M.M."/>
            <person name="Ricardo C.P."/>
            <person name="Goncalves S."/>
        </authorList>
    </citation>
    <scope>NUCLEOTIDE SEQUENCE [LARGE SCALE GENOMIC DNA]</scope>
    <source>
        <strain evidence="11">cv. HL8</strain>
    </source>
</reference>
<dbReference type="InterPro" id="IPR012419">
    <property type="entry name" value="Cas1_AcylTrans_dom"/>
</dbReference>
<dbReference type="GO" id="GO:0005794">
    <property type="term" value="C:Golgi apparatus"/>
    <property type="evidence" value="ECO:0007669"/>
    <property type="project" value="UniProtKB-ARBA"/>
</dbReference>
<evidence type="ECO:0000256" key="3">
    <source>
        <dbReference type="ARBA" id="ARBA00022679"/>
    </source>
</evidence>
<dbReference type="GO" id="GO:0009834">
    <property type="term" value="P:plant-type secondary cell wall biogenesis"/>
    <property type="evidence" value="ECO:0007669"/>
    <property type="project" value="TreeGrafter"/>
</dbReference>
<evidence type="ECO:0000313" key="10">
    <source>
        <dbReference type="EMBL" id="KAK7828891.1"/>
    </source>
</evidence>
<feature type="transmembrane region" description="Helical" evidence="8">
    <location>
        <begin position="135"/>
        <end position="158"/>
    </location>
</feature>
<gene>
    <name evidence="10" type="primary">RWA1_0</name>
    <name evidence="10" type="ORF">CFP56_029852</name>
</gene>
<evidence type="ECO:0000259" key="9">
    <source>
        <dbReference type="Pfam" id="PF07779"/>
    </source>
</evidence>
<dbReference type="AlphaFoldDB" id="A0AAW0JS46"/>
<evidence type="ECO:0000256" key="6">
    <source>
        <dbReference type="ARBA" id="ARBA00023136"/>
    </source>
</evidence>
<dbReference type="Proteomes" id="UP000237347">
    <property type="component" value="Unassembled WGS sequence"/>
</dbReference>
<comment type="similarity">
    <text evidence="2">Belongs to the PC-esterase family. CASD1 subfamily.</text>
</comment>
<dbReference type="Pfam" id="PF07779">
    <property type="entry name" value="Cas1_AcylT"/>
    <property type="match status" value="1"/>
</dbReference>